<dbReference type="AlphaFoldDB" id="A0A803PEY9"/>
<name>A0A803PEY9_CANSA</name>
<proteinExistence type="predicted"/>
<keyword evidence="1" id="KW-0812">Transmembrane</keyword>
<evidence type="ECO:0000313" key="2">
    <source>
        <dbReference type="EnsemblPlants" id="cds.evm.model.04.1890"/>
    </source>
</evidence>
<dbReference type="EMBL" id="UZAU01000401">
    <property type="status" value="NOT_ANNOTATED_CDS"/>
    <property type="molecule type" value="Genomic_DNA"/>
</dbReference>
<dbReference type="EnsemblPlants" id="evm.model.04.1890">
    <property type="protein sequence ID" value="cds.evm.model.04.1890"/>
    <property type="gene ID" value="evm.TU.04.1890"/>
</dbReference>
<reference evidence="2" key="1">
    <citation type="submission" date="2018-11" db="EMBL/GenBank/DDBJ databases">
        <authorList>
            <person name="Grassa J C."/>
        </authorList>
    </citation>
    <scope>NUCLEOTIDE SEQUENCE [LARGE SCALE GENOMIC DNA]</scope>
</reference>
<evidence type="ECO:0000256" key="1">
    <source>
        <dbReference type="SAM" id="Phobius"/>
    </source>
</evidence>
<keyword evidence="1" id="KW-0472">Membrane</keyword>
<feature type="transmembrane region" description="Helical" evidence="1">
    <location>
        <begin position="33"/>
        <end position="59"/>
    </location>
</feature>
<keyword evidence="1" id="KW-1133">Transmembrane helix</keyword>
<evidence type="ECO:0000313" key="3">
    <source>
        <dbReference type="Proteomes" id="UP000596661"/>
    </source>
</evidence>
<accession>A0A803PEY9</accession>
<dbReference type="Gramene" id="evm.model.04.1890">
    <property type="protein sequence ID" value="cds.evm.model.04.1890"/>
    <property type="gene ID" value="evm.TU.04.1890"/>
</dbReference>
<organism evidence="2 3">
    <name type="scientific">Cannabis sativa</name>
    <name type="common">Hemp</name>
    <name type="synonym">Marijuana</name>
    <dbReference type="NCBI Taxonomy" id="3483"/>
    <lineage>
        <taxon>Eukaryota</taxon>
        <taxon>Viridiplantae</taxon>
        <taxon>Streptophyta</taxon>
        <taxon>Embryophyta</taxon>
        <taxon>Tracheophyta</taxon>
        <taxon>Spermatophyta</taxon>
        <taxon>Magnoliopsida</taxon>
        <taxon>eudicotyledons</taxon>
        <taxon>Gunneridae</taxon>
        <taxon>Pentapetalae</taxon>
        <taxon>rosids</taxon>
        <taxon>fabids</taxon>
        <taxon>Rosales</taxon>
        <taxon>Cannabaceae</taxon>
        <taxon>Cannabis</taxon>
    </lineage>
</organism>
<dbReference type="Proteomes" id="UP000596661">
    <property type="component" value="Chromosome 4"/>
</dbReference>
<keyword evidence="3" id="KW-1185">Reference proteome</keyword>
<reference evidence="2" key="2">
    <citation type="submission" date="2021-03" db="UniProtKB">
        <authorList>
            <consortium name="EnsemblPlants"/>
        </authorList>
    </citation>
    <scope>IDENTIFICATION</scope>
</reference>
<protein>
    <submittedName>
        <fullName evidence="2">Uncharacterized protein</fullName>
    </submittedName>
</protein>
<sequence length="104" mass="11075">MDGCSICGVCFMREVVPPSVCFASKVIATSTMIVVASAMIVVAIVEYAAFAVSVAYNLLAAATLARTTKEMETFAEAASTATENGGRRWLDFKDLGEVVIWAEK</sequence>